<evidence type="ECO:0000256" key="1">
    <source>
        <dbReference type="SAM" id="MobiDB-lite"/>
    </source>
</evidence>
<proteinExistence type="predicted"/>
<dbReference type="Gene3D" id="3.40.50.10140">
    <property type="entry name" value="Toll/interleukin-1 receptor homology (TIR) domain"/>
    <property type="match status" value="1"/>
</dbReference>
<protein>
    <submittedName>
        <fullName evidence="3">Toll/interleukin-1 receptor domain-containing protein</fullName>
    </submittedName>
</protein>
<feature type="region of interest" description="Disordered" evidence="1">
    <location>
        <begin position="161"/>
        <end position="184"/>
    </location>
</feature>
<name>A0A4S5EQM1_9ACTN</name>
<dbReference type="OrthoDB" id="3213554at2"/>
<dbReference type="Pfam" id="PF13676">
    <property type="entry name" value="TIR_2"/>
    <property type="match status" value="1"/>
</dbReference>
<sequence>MGGVAGGPGGRLFISVAGPDRPWARWVADRLGRSGFVVEYDEWDWPAGSSFIGRMDAALATADRMVAILSPHYFDPATYGRAEREAALTRAQQRDGFLVPVLVAACEPSPLLARLSHVDLVGCDEHEAERRLVTGLHGPRRPGATDQIPWPGPVSVTITTSGGGVPSPKPATAGPPPFPGRGNDAGPREAVTVLHLPGLRVGREDSAVDVEELLGSWGLSRSRLALVPGRRDVNTAACQSYFATCEDDEVDPEPPYSPKWRHFALMVESF</sequence>
<evidence type="ECO:0000313" key="4">
    <source>
        <dbReference type="Proteomes" id="UP000305282"/>
    </source>
</evidence>
<feature type="compositionally biased region" description="Pro residues" evidence="1">
    <location>
        <begin position="167"/>
        <end position="179"/>
    </location>
</feature>
<dbReference type="GO" id="GO:0007165">
    <property type="term" value="P:signal transduction"/>
    <property type="evidence" value="ECO:0007669"/>
    <property type="project" value="InterPro"/>
</dbReference>
<accession>A0A4S5EQM1</accession>
<comment type="caution">
    <text evidence="3">The sequence shown here is derived from an EMBL/GenBank/DDBJ whole genome shotgun (WGS) entry which is preliminary data.</text>
</comment>
<keyword evidence="3" id="KW-0675">Receptor</keyword>
<evidence type="ECO:0000259" key="2">
    <source>
        <dbReference type="Pfam" id="PF13676"/>
    </source>
</evidence>
<dbReference type="RefSeq" id="WP_136447955.1">
    <property type="nucleotide sequence ID" value="NZ_SSXH01000201.1"/>
</dbReference>
<feature type="domain" description="TIR" evidence="2">
    <location>
        <begin position="13"/>
        <end position="132"/>
    </location>
</feature>
<dbReference type="InterPro" id="IPR000157">
    <property type="entry name" value="TIR_dom"/>
</dbReference>
<dbReference type="InterPro" id="IPR035897">
    <property type="entry name" value="Toll_tir_struct_dom_sf"/>
</dbReference>
<gene>
    <name evidence="3" type="ORF">E7Y31_10210</name>
</gene>
<dbReference type="AlphaFoldDB" id="A0A4S5EQM1"/>
<organism evidence="3 4">
    <name type="scientific">Candidatus Frankia alpina</name>
    <dbReference type="NCBI Taxonomy" id="2699483"/>
    <lineage>
        <taxon>Bacteria</taxon>
        <taxon>Bacillati</taxon>
        <taxon>Actinomycetota</taxon>
        <taxon>Actinomycetes</taxon>
        <taxon>Frankiales</taxon>
        <taxon>Frankiaceae</taxon>
        <taxon>Frankia</taxon>
    </lineage>
</organism>
<dbReference type="SUPFAM" id="SSF52200">
    <property type="entry name" value="Toll/Interleukin receptor TIR domain"/>
    <property type="match status" value="1"/>
</dbReference>
<keyword evidence="4" id="KW-1185">Reference proteome</keyword>
<dbReference type="Proteomes" id="UP000305282">
    <property type="component" value="Unassembled WGS sequence"/>
</dbReference>
<dbReference type="EMBL" id="SSXH01000201">
    <property type="protein sequence ID" value="THJ74651.1"/>
    <property type="molecule type" value="Genomic_DNA"/>
</dbReference>
<evidence type="ECO:0000313" key="3">
    <source>
        <dbReference type="EMBL" id="THJ74651.1"/>
    </source>
</evidence>
<reference evidence="3 4" key="1">
    <citation type="submission" date="2019-04" db="EMBL/GenBank/DDBJ databases">
        <title>Draft genome sequences for three unisolated Alnus-infective Frankia Sp+ strains, AgTrS, AiOr and AvVan, the first sequenced Frankia strains able to sporulate in-planta.</title>
        <authorList>
            <person name="Bethencourt L."/>
            <person name="Vautrin F."/>
            <person name="Taib N."/>
            <person name="Dubost A."/>
            <person name="Castro-Garcia L."/>
            <person name="Imbaud O."/>
            <person name="Abrouk D."/>
            <person name="Fournier P."/>
            <person name="Briolay J."/>
            <person name="Nguyen A."/>
            <person name="Normand P."/>
            <person name="Fernandez M.P."/>
            <person name="Brochier-Armanet C."/>
            <person name="Herrera-Belaroussi A."/>
        </authorList>
    </citation>
    <scope>NUCLEOTIDE SEQUENCE [LARGE SCALE GENOMIC DNA]</scope>
    <source>
        <strain evidence="3 4">AvVan</strain>
    </source>
</reference>